<accession>A0A5C6BT67</accession>
<dbReference type="Pfam" id="PF01408">
    <property type="entry name" value="GFO_IDH_MocA"/>
    <property type="match status" value="1"/>
</dbReference>
<dbReference type="Gene3D" id="3.50.30.50">
    <property type="entry name" value="Putative cyclase"/>
    <property type="match status" value="1"/>
</dbReference>
<gene>
    <name evidence="3" type="primary">kynB</name>
    <name evidence="3" type="ORF">Poly21_26080</name>
</gene>
<dbReference type="Pfam" id="PF22725">
    <property type="entry name" value="GFO_IDH_MocA_C3"/>
    <property type="match status" value="1"/>
</dbReference>
<sequence length="595" mass="65644">MSLSPKSPTPNPHHRHGLLIGAGYFSDFHLDAWKRSARASIVAVCDTDADKANAAADKYSIEHVFTDIADALALRDIDFVDIATGPTHRLELMRQVIPRQLPIICQKPLANDFASASLILEMASSAGAPFMVHENFRFQPWYREIKRLLDSGVIGHQLHTLTMRTRMGDGWGADAYLGRQPYFRTMPRLLIQETGVHFIDTFRYLAGEVAECSARLRRINDVIQGEDACLLTLEMDNGVIAVWDANRYNESDCEDPRYTFGRFCAEADGGTITLSPDGEITIHQLGQPANHHDYVHTRHGFAGDCVMACQEHFLDVLDGHAVCETSPDEYRKTLQVVEAAYESAGGFRTQPIEPSRVPIATKSPTAARPRSQRACPPPETMKRVIDLSLPVTGTMPGVEIKSCKTIETEGWNATTLSLYSHAGTHMDAPRHFLPAGATLDAQDLSVCCGAARLVNLPDTPPRHLITVDEVVESIGEVFAGDRLIFRTDWHRRFGTPAYRDELPRISLELAQWLVQMQVALIGVEPPSVADVNNRIELTEVHQTLFRGNVVIVEGLANLDQLTGAEFEFIALPLNISGGDGCPVRAIAILGDEGAR</sequence>
<dbReference type="InterPro" id="IPR037175">
    <property type="entry name" value="KFase_sf"/>
</dbReference>
<dbReference type="RefSeq" id="WP_367302549.1">
    <property type="nucleotide sequence ID" value="NZ_SJPU01000002.1"/>
</dbReference>
<dbReference type="PANTHER" id="PTHR31118">
    <property type="entry name" value="CYCLASE-LIKE PROTEIN 2"/>
    <property type="match status" value="1"/>
</dbReference>
<dbReference type="AlphaFoldDB" id="A0A5C6BT67"/>
<dbReference type="SUPFAM" id="SSF55347">
    <property type="entry name" value="Glyceraldehyde-3-phosphate dehydrogenase-like, C-terminal domain"/>
    <property type="match status" value="1"/>
</dbReference>
<dbReference type="Pfam" id="PF04199">
    <property type="entry name" value="Cyclase"/>
    <property type="match status" value="1"/>
</dbReference>
<keyword evidence="3" id="KW-0378">Hydrolase</keyword>
<dbReference type="GO" id="GO:0000166">
    <property type="term" value="F:nucleotide binding"/>
    <property type="evidence" value="ECO:0007669"/>
    <property type="project" value="InterPro"/>
</dbReference>
<dbReference type="EC" id="3.5.1.9" evidence="3"/>
<dbReference type="PANTHER" id="PTHR31118:SF32">
    <property type="entry name" value="KYNURENINE FORMAMIDASE"/>
    <property type="match status" value="1"/>
</dbReference>
<dbReference type="Gene3D" id="3.40.50.720">
    <property type="entry name" value="NAD(P)-binding Rossmann-like Domain"/>
    <property type="match status" value="1"/>
</dbReference>
<proteinExistence type="predicted"/>
<evidence type="ECO:0000259" key="1">
    <source>
        <dbReference type="Pfam" id="PF01408"/>
    </source>
</evidence>
<dbReference type="InterPro" id="IPR055170">
    <property type="entry name" value="GFO_IDH_MocA-like_dom"/>
</dbReference>
<dbReference type="SUPFAM" id="SSF51735">
    <property type="entry name" value="NAD(P)-binding Rossmann-fold domains"/>
    <property type="match status" value="1"/>
</dbReference>
<dbReference type="Proteomes" id="UP000319908">
    <property type="component" value="Unassembled WGS sequence"/>
</dbReference>
<dbReference type="GO" id="GO:0004061">
    <property type="term" value="F:arylformamidase activity"/>
    <property type="evidence" value="ECO:0007669"/>
    <property type="project" value="UniProtKB-EC"/>
</dbReference>
<organism evidence="3 4">
    <name type="scientific">Allorhodopirellula heiligendammensis</name>
    <dbReference type="NCBI Taxonomy" id="2714739"/>
    <lineage>
        <taxon>Bacteria</taxon>
        <taxon>Pseudomonadati</taxon>
        <taxon>Planctomycetota</taxon>
        <taxon>Planctomycetia</taxon>
        <taxon>Pirellulales</taxon>
        <taxon>Pirellulaceae</taxon>
        <taxon>Allorhodopirellula</taxon>
    </lineage>
</organism>
<evidence type="ECO:0000313" key="3">
    <source>
        <dbReference type="EMBL" id="TWU15413.1"/>
    </source>
</evidence>
<dbReference type="InterPro" id="IPR036291">
    <property type="entry name" value="NAD(P)-bd_dom_sf"/>
</dbReference>
<feature type="domain" description="GFO/IDH/MocA-like oxidoreductase" evidence="2">
    <location>
        <begin position="142"/>
        <end position="257"/>
    </location>
</feature>
<protein>
    <submittedName>
        <fullName evidence="3">Kynurenine formamidase</fullName>
        <ecNumber evidence="3">3.5.1.9</ecNumber>
    </submittedName>
</protein>
<evidence type="ECO:0000259" key="2">
    <source>
        <dbReference type="Pfam" id="PF22725"/>
    </source>
</evidence>
<dbReference type="InterPro" id="IPR000683">
    <property type="entry name" value="Gfo/Idh/MocA-like_OxRdtase_N"/>
</dbReference>
<dbReference type="Gene3D" id="3.30.360.10">
    <property type="entry name" value="Dihydrodipicolinate Reductase, domain 2"/>
    <property type="match status" value="1"/>
</dbReference>
<dbReference type="SUPFAM" id="SSF102198">
    <property type="entry name" value="Putative cyclase"/>
    <property type="match status" value="1"/>
</dbReference>
<dbReference type="EMBL" id="SJPU01000002">
    <property type="protein sequence ID" value="TWU15413.1"/>
    <property type="molecule type" value="Genomic_DNA"/>
</dbReference>
<reference evidence="3 4" key="1">
    <citation type="journal article" date="2020" name="Antonie Van Leeuwenhoek">
        <title>Rhodopirellula heiligendammensis sp. nov., Rhodopirellula pilleata sp. nov., and Rhodopirellula solitaria sp. nov. isolated from natural or artificial marine surfaces in Northern Germany and California, USA, and emended description of the genus Rhodopirellula.</title>
        <authorList>
            <person name="Kallscheuer N."/>
            <person name="Wiegand S."/>
            <person name="Jogler M."/>
            <person name="Boedeker C."/>
            <person name="Peeters S.H."/>
            <person name="Rast P."/>
            <person name="Heuer A."/>
            <person name="Jetten M.S.M."/>
            <person name="Rohde M."/>
            <person name="Jogler C."/>
        </authorList>
    </citation>
    <scope>NUCLEOTIDE SEQUENCE [LARGE SCALE GENOMIC DNA]</scope>
    <source>
        <strain evidence="3 4">Poly21</strain>
    </source>
</reference>
<evidence type="ECO:0000313" key="4">
    <source>
        <dbReference type="Proteomes" id="UP000319908"/>
    </source>
</evidence>
<name>A0A5C6BT67_9BACT</name>
<dbReference type="InterPro" id="IPR007325">
    <property type="entry name" value="KFase/CYL"/>
</dbReference>
<feature type="domain" description="Gfo/Idh/MocA-like oxidoreductase N-terminal" evidence="1">
    <location>
        <begin position="18"/>
        <end position="132"/>
    </location>
</feature>
<dbReference type="GO" id="GO:0019441">
    <property type="term" value="P:L-tryptophan catabolic process to kynurenine"/>
    <property type="evidence" value="ECO:0007669"/>
    <property type="project" value="InterPro"/>
</dbReference>
<comment type="caution">
    <text evidence="3">The sequence shown here is derived from an EMBL/GenBank/DDBJ whole genome shotgun (WGS) entry which is preliminary data.</text>
</comment>
<keyword evidence="4" id="KW-1185">Reference proteome</keyword>